<dbReference type="Proteomes" id="UP000008703">
    <property type="component" value="Chromosome"/>
</dbReference>
<proteinExistence type="predicted"/>
<accession>G2PF67</accession>
<feature type="region of interest" description="Disordered" evidence="1">
    <location>
        <begin position="187"/>
        <end position="208"/>
    </location>
</feature>
<gene>
    <name evidence="2" type="ORF">Strvi_4617</name>
</gene>
<evidence type="ECO:0000313" key="3">
    <source>
        <dbReference type="Proteomes" id="UP000008703"/>
    </source>
</evidence>
<dbReference type="HOGENOM" id="CLU_882557_0_0_11"/>
<dbReference type="AlphaFoldDB" id="G2PF67"/>
<feature type="region of interest" description="Disordered" evidence="1">
    <location>
        <begin position="271"/>
        <end position="300"/>
    </location>
</feature>
<evidence type="ECO:0000313" key="2">
    <source>
        <dbReference type="EMBL" id="AEM84210.1"/>
    </source>
</evidence>
<evidence type="ECO:0000256" key="1">
    <source>
        <dbReference type="SAM" id="MobiDB-lite"/>
    </source>
</evidence>
<protein>
    <submittedName>
        <fullName evidence="2">Uncharacterized protein</fullName>
    </submittedName>
</protein>
<feature type="region of interest" description="Disordered" evidence="1">
    <location>
        <begin position="49"/>
        <end position="90"/>
    </location>
</feature>
<organism evidence="2 3">
    <name type="scientific">Streptomyces violaceusniger (strain Tu 4113)</name>
    <dbReference type="NCBI Taxonomy" id="653045"/>
    <lineage>
        <taxon>Bacteria</taxon>
        <taxon>Bacillati</taxon>
        <taxon>Actinomycetota</taxon>
        <taxon>Actinomycetes</taxon>
        <taxon>Kitasatosporales</taxon>
        <taxon>Streptomycetaceae</taxon>
        <taxon>Streptomyces</taxon>
        <taxon>Streptomyces violaceusniger group</taxon>
    </lineage>
</organism>
<name>G2PF67_STRV4</name>
<sequence length="315" mass="33315">MSCGRHPASDRCGASRVNQGYGPACMRTPDVRALVARCRSFGLARPRASENCVQLTSAPPDTAFPGRSHESKPIGPSRNAAGPADGRPEVARPARCHLRAQAGGVAYRGPAAAARGRTVGHPGGRGSFQRPHQGQWLHRSVFVPREVIRKRCALYMKRGKPAFRSALIHDQDRGRRDTLAFVARHPCRAPTRPDRGGRRITGPVARSRGPGALVDVAAPTSGVHPRRCMRAYIQASPTAMATAGPWLRFPAAATASCSLSQVSGNESALEDGALPGFSGGRASKSVTVRPGGGYPPERSVRKSAARILRGPAPVA</sequence>
<keyword evidence="3" id="KW-1185">Reference proteome</keyword>
<dbReference type="EMBL" id="CP002994">
    <property type="protein sequence ID" value="AEM84210.1"/>
    <property type="molecule type" value="Genomic_DNA"/>
</dbReference>
<dbReference type="KEGG" id="svl:Strvi_4617"/>
<reference evidence="2" key="1">
    <citation type="submission" date="2011-08" db="EMBL/GenBank/DDBJ databases">
        <title>Complete sequence of chromosome of Streptomyces violaceusniger Tu 4113.</title>
        <authorList>
            <consortium name="US DOE Joint Genome Institute"/>
            <person name="Lucas S."/>
            <person name="Han J."/>
            <person name="Lapidus A."/>
            <person name="Cheng J.-F."/>
            <person name="Goodwin L."/>
            <person name="Pitluck S."/>
            <person name="Peters L."/>
            <person name="Ivanova N."/>
            <person name="Daligault H."/>
            <person name="Detter J.C."/>
            <person name="Han C."/>
            <person name="Tapia R."/>
            <person name="Land M."/>
            <person name="Hauser L."/>
            <person name="Kyrpides N."/>
            <person name="Ivanova N."/>
            <person name="Pagani I."/>
            <person name="Hagen A."/>
            <person name="Katz L."/>
            <person name="Fiedler H.-P."/>
            <person name="Keasling J."/>
            <person name="Fortman J."/>
            <person name="Woyke T."/>
        </authorList>
    </citation>
    <scope>NUCLEOTIDE SEQUENCE [LARGE SCALE GENOMIC DNA]</scope>
    <source>
        <strain evidence="2">Tu 4113</strain>
    </source>
</reference>